<dbReference type="PANTHER" id="PTHR48101:SF1">
    <property type="entry name" value="METHYLMALONYL-COA MUTASE, LARGE SUBUNIT"/>
    <property type="match status" value="1"/>
</dbReference>
<comment type="caution">
    <text evidence="2">The sequence shown here is derived from an EMBL/GenBank/DDBJ whole genome shotgun (WGS) entry which is preliminary data.</text>
</comment>
<dbReference type="Gene3D" id="3.20.20.240">
    <property type="entry name" value="Methylmalonyl-CoA mutase"/>
    <property type="match status" value="1"/>
</dbReference>
<sequence length="468" mass="52932">MTNQDLFSFPPTSKEDWIDQVKRDLDGKDFDDTLTSMLWEKIKIQPFYTAEDLKGPSAEFKFHPDSKIPEISPRIWNNLVSIFPKEDKSTNEEILHSLQNSADGLILHLEGTENLNQILKAVHTEFISTNFLPTGDISQFFHLIQEWIESLTLKPSMLSGAIFWNPCDELFRSGENFDLGMDQAVKAINDFKEFREFYPLTIDFSRYANAGGTGIQELTYGLGEVIEVIDKLSKKAISPSQAFENIAFHTGMGDSHFAEIAKVKALRKLIVELASNYGVQIEMDSIHIVTSTAEWSKSLMDRDTNLIRQTYEAMAGILGGGNSLWVKPVESKKASALEKRIARNISAILKEESYLDKVMDPAAGSFYLEKLQEEIEKSVISGLQDLEEKGGWLKSFEDLTLHAKIRNSRETAQKKVLSDSSIKVGANKYLSKSKIENHLPFQPLIEEDFELLPSRATYFVELNHLSDS</sequence>
<organism evidence="2 3">
    <name type="scientific">Algoriphagus antarcticus</name>
    <dbReference type="NCBI Taxonomy" id="238540"/>
    <lineage>
        <taxon>Bacteria</taxon>
        <taxon>Pseudomonadati</taxon>
        <taxon>Bacteroidota</taxon>
        <taxon>Cytophagia</taxon>
        <taxon>Cytophagales</taxon>
        <taxon>Cyclobacteriaceae</taxon>
        <taxon>Algoriphagus</taxon>
    </lineage>
</organism>
<keyword evidence="3" id="KW-1185">Reference proteome</keyword>
<name>A0A3E0DP49_9BACT</name>
<dbReference type="GO" id="GO:0031419">
    <property type="term" value="F:cobalamin binding"/>
    <property type="evidence" value="ECO:0007669"/>
    <property type="project" value="InterPro"/>
</dbReference>
<dbReference type="SUPFAM" id="SSF51703">
    <property type="entry name" value="Cobalamin (vitamin B12)-dependent enzymes"/>
    <property type="match status" value="1"/>
</dbReference>
<dbReference type="AlphaFoldDB" id="A0A3E0DP49"/>
<accession>A0A3E0DP49</accession>
<dbReference type="OrthoDB" id="9762378at2"/>
<dbReference type="Proteomes" id="UP000256405">
    <property type="component" value="Unassembled WGS sequence"/>
</dbReference>
<evidence type="ECO:0000259" key="1">
    <source>
        <dbReference type="Pfam" id="PF01642"/>
    </source>
</evidence>
<protein>
    <submittedName>
        <fullName evidence="2">Heterodimeric methylmalonyl-CoA mutase small subunit</fullName>
    </submittedName>
</protein>
<dbReference type="PANTHER" id="PTHR48101">
    <property type="entry name" value="METHYLMALONYL-COA MUTASE, MITOCHONDRIAL-RELATED"/>
    <property type="match status" value="1"/>
</dbReference>
<dbReference type="InterPro" id="IPR016176">
    <property type="entry name" value="Cbl-dep_enz_cat"/>
</dbReference>
<dbReference type="GO" id="GO:0016866">
    <property type="term" value="F:intramolecular transferase activity"/>
    <property type="evidence" value="ECO:0007669"/>
    <property type="project" value="InterPro"/>
</dbReference>
<dbReference type="InterPro" id="IPR006099">
    <property type="entry name" value="MeMalonylCoA_mutase_a/b_cat"/>
</dbReference>
<proteinExistence type="predicted"/>
<feature type="domain" description="Methylmalonyl-CoA mutase alpha/beta chain catalytic" evidence="1">
    <location>
        <begin position="111"/>
        <end position="434"/>
    </location>
</feature>
<dbReference type="RefSeq" id="WP_086541291.1">
    <property type="nucleotide sequence ID" value="NZ_MSSW01000023.1"/>
</dbReference>
<evidence type="ECO:0000313" key="2">
    <source>
        <dbReference type="EMBL" id="REG84483.1"/>
    </source>
</evidence>
<dbReference type="Pfam" id="PF01642">
    <property type="entry name" value="MM_CoA_mutase"/>
    <property type="match status" value="1"/>
</dbReference>
<evidence type="ECO:0000313" key="3">
    <source>
        <dbReference type="Proteomes" id="UP000256405"/>
    </source>
</evidence>
<gene>
    <name evidence="2" type="ORF">C8N25_11558</name>
</gene>
<reference evidence="2 3" key="1">
    <citation type="submission" date="2018-08" db="EMBL/GenBank/DDBJ databases">
        <title>Genomic Encyclopedia of Archaeal and Bacterial Type Strains, Phase II (KMG-II): from individual species to whole genera.</title>
        <authorList>
            <person name="Goeker M."/>
        </authorList>
    </citation>
    <scope>NUCLEOTIDE SEQUENCE [LARGE SCALE GENOMIC DNA]</scope>
    <source>
        <strain evidence="2 3">DSM 15986</strain>
    </source>
</reference>
<dbReference type="EMBL" id="QUNF01000015">
    <property type="protein sequence ID" value="REG84483.1"/>
    <property type="molecule type" value="Genomic_DNA"/>
</dbReference>